<dbReference type="GO" id="GO:0003959">
    <property type="term" value="F:NADPH dehydrogenase activity"/>
    <property type="evidence" value="ECO:0007669"/>
    <property type="project" value="TreeGrafter"/>
</dbReference>
<gene>
    <name evidence="2" type="ORF">K491DRAFT_556690</name>
</gene>
<organism evidence="2 3">
    <name type="scientific">Lophiostoma macrostomum CBS 122681</name>
    <dbReference type="NCBI Taxonomy" id="1314788"/>
    <lineage>
        <taxon>Eukaryota</taxon>
        <taxon>Fungi</taxon>
        <taxon>Dikarya</taxon>
        <taxon>Ascomycota</taxon>
        <taxon>Pezizomycotina</taxon>
        <taxon>Dothideomycetes</taxon>
        <taxon>Pleosporomycetidae</taxon>
        <taxon>Pleosporales</taxon>
        <taxon>Lophiostomataceae</taxon>
        <taxon>Lophiostoma</taxon>
    </lineage>
</organism>
<name>A0A6A6T8Y4_9PLEO</name>
<reference evidence="2" key="1">
    <citation type="journal article" date="2020" name="Stud. Mycol.">
        <title>101 Dothideomycetes genomes: a test case for predicting lifestyles and emergence of pathogens.</title>
        <authorList>
            <person name="Haridas S."/>
            <person name="Albert R."/>
            <person name="Binder M."/>
            <person name="Bloem J."/>
            <person name="Labutti K."/>
            <person name="Salamov A."/>
            <person name="Andreopoulos B."/>
            <person name="Baker S."/>
            <person name="Barry K."/>
            <person name="Bills G."/>
            <person name="Bluhm B."/>
            <person name="Cannon C."/>
            <person name="Castanera R."/>
            <person name="Culley D."/>
            <person name="Daum C."/>
            <person name="Ezra D."/>
            <person name="Gonzalez J."/>
            <person name="Henrissat B."/>
            <person name="Kuo A."/>
            <person name="Liang C."/>
            <person name="Lipzen A."/>
            <person name="Lutzoni F."/>
            <person name="Magnuson J."/>
            <person name="Mondo S."/>
            <person name="Nolan M."/>
            <person name="Ohm R."/>
            <person name="Pangilinan J."/>
            <person name="Park H.-J."/>
            <person name="Ramirez L."/>
            <person name="Alfaro M."/>
            <person name="Sun H."/>
            <person name="Tritt A."/>
            <person name="Yoshinaga Y."/>
            <person name="Zwiers L.-H."/>
            <person name="Turgeon B."/>
            <person name="Goodwin S."/>
            <person name="Spatafora J."/>
            <person name="Crous P."/>
            <person name="Grigoriev I."/>
        </authorList>
    </citation>
    <scope>NUCLEOTIDE SEQUENCE</scope>
    <source>
        <strain evidence="2">CBS 122681</strain>
    </source>
</reference>
<dbReference type="InterPro" id="IPR045247">
    <property type="entry name" value="Oye-like"/>
</dbReference>
<dbReference type="EMBL" id="MU004345">
    <property type="protein sequence ID" value="KAF2655757.1"/>
    <property type="molecule type" value="Genomic_DNA"/>
</dbReference>
<feature type="non-terminal residue" evidence="2">
    <location>
        <position position="1"/>
    </location>
</feature>
<dbReference type="PANTHER" id="PTHR22893">
    <property type="entry name" value="NADH OXIDOREDUCTASE-RELATED"/>
    <property type="match status" value="1"/>
</dbReference>
<dbReference type="Pfam" id="PF00724">
    <property type="entry name" value="Oxidored_FMN"/>
    <property type="match status" value="1"/>
</dbReference>
<dbReference type="OrthoDB" id="276546at2759"/>
<dbReference type="SUPFAM" id="SSF51395">
    <property type="entry name" value="FMN-linked oxidoreductases"/>
    <property type="match status" value="1"/>
</dbReference>
<sequence length="76" mass="8544">LFKPLQVGRSALQHRVVMAPLIRYRATDEHVPTDLATTNYSQRSLVAGTLIISEASFISARASGYTNVPWLWNEEQ</sequence>
<evidence type="ECO:0000313" key="2">
    <source>
        <dbReference type="EMBL" id="KAF2655757.1"/>
    </source>
</evidence>
<feature type="domain" description="NADH:flavin oxidoreductase/NADH oxidase N-terminal" evidence="1">
    <location>
        <begin position="1"/>
        <end position="76"/>
    </location>
</feature>
<feature type="non-terminal residue" evidence="2">
    <location>
        <position position="76"/>
    </location>
</feature>
<accession>A0A6A6T8Y4</accession>
<dbReference type="AlphaFoldDB" id="A0A6A6T8Y4"/>
<proteinExistence type="predicted"/>
<protein>
    <submittedName>
        <fullName evidence="2">NADH:flavin oxidoreductase/NADH oxidase</fullName>
    </submittedName>
</protein>
<dbReference type="PANTHER" id="PTHR22893:SF91">
    <property type="entry name" value="NADPH DEHYDROGENASE 2-RELATED"/>
    <property type="match status" value="1"/>
</dbReference>
<keyword evidence="3" id="KW-1185">Reference proteome</keyword>
<dbReference type="InterPro" id="IPR001155">
    <property type="entry name" value="OxRdtase_FMN_N"/>
</dbReference>
<dbReference type="InterPro" id="IPR013785">
    <property type="entry name" value="Aldolase_TIM"/>
</dbReference>
<dbReference type="GO" id="GO:0010181">
    <property type="term" value="F:FMN binding"/>
    <property type="evidence" value="ECO:0007669"/>
    <property type="project" value="InterPro"/>
</dbReference>
<dbReference type="Proteomes" id="UP000799324">
    <property type="component" value="Unassembled WGS sequence"/>
</dbReference>
<dbReference type="Gene3D" id="3.20.20.70">
    <property type="entry name" value="Aldolase class I"/>
    <property type="match status" value="1"/>
</dbReference>
<evidence type="ECO:0000313" key="3">
    <source>
        <dbReference type="Proteomes" id="UP000799324"/>
    </source>
</evidence>
<evidence type="ECO:0000259" key="1">
    <source>
        <dbReference type="Pfam" id="PF00724"/>
    </source>
</evidence>